<feature type="transmembrane region" description="Helical" evidence="1">
    <location>
        <begin position="37"/>
        <end position="58"/>
    </location>
</feature>
<accession>A0A915YXJ9</accession>
<name>A0A915YXJ9_9GLOM</name>
<sequence>MERSFQRIFWTWKNGLFDVFPELEGTAIRSGRRVPNWSLGIGVTGSFSVLAIGLIGQLDQLDIGLIGLVPISPNKQLVNWTQSNSN</sequence>
<keyword evidence="1" id="KW-1133">Transmembrane helix</keyword>
<dbReference type="Proteomes" id="UP000684084">
    <property type="component" value="Unassembled WGS sequence"/>
</dbReference>
<comment type="caution">
    <text evidence="2">The sequence shown here is derived from an EMBL/GenBank/DDBJ whole genome shotgun (WGS) entry which is preliminary data.</text>
</comment>
<gene>
    <name evidence="2" type="ORF">CHRIB12_LOCUS5014</name>
</gene>
<proteinExistence type="predicted"/>
<keyword evidence="1" id="KW-0812">Transmembrane</keyword>
<dbReference type="EMBL" id="CAGKOT010000008">
    <property type="protein sequence ID" value="CAB5351041.1"/>
    <property type="molecule type" value="Genomic_DNA"/>
</dbReference>
<keyword evidence="1" id="KW-0472">Membrane</keyword>
<protein>
    <submittedName>
        <fullName evidence="2">Uncharacterized protein</fullName>
    </submittedName>
</protein>
<evidence type="ECO:0000313" key="2">
    <source>
        <dbReference type="EMBL" id="CAB5351041.1"/>
    </source>
</evidence>
<dbReference type="OrthoDB" id="10310429at2759"/>
<organism evidence="2 3">
    <name type="scientific">Rhizophagus irregularis</name>
    <dbReference type="NCBI Taxonomy" id="588596"/>
    <lineage>
        <taxon>Eukaryota</taxon>
        <taxon>Fungi</taxon>
        <taxon>Fungi incertae sedis</taxon>
        <taxon>Mucoromycota</taxon>
        <taxon>Glomeromycotina</taxon>
        <taxon>Glomeromycetes</taxon>
        <taxon>Glomerales</taxon>
        <taxon>Glomeraceae</taxon>
        <taxon>Rhizophagus</taxon>
    </lineage>
</organism>
<reference evidence="2" key="1">
    <citation type="submission" date="2020-05" db="EMBL/GenBank/DDBJ databases">
        <authorList>
            <person name="Rincon C."/>
            <person name="Sanders R I."/>
            <person name="Robbins C."/>
            <person name="Chaturvedi A."/>
        </authorList>
    </citation>
    <scope>NUCLEOTIDE SEQUENCE</scope>
    <source>
        <strain evidence="2">CHB12</strain>
    </source>
</reference>
<evidence type="ECO:0000313" key="3">
    <source>
        <dbReference type="Proteomes" id="UP000684084"/>
    </source>
</evidence>
<evidence type="ECO:0000256" key="1">
    <source>
        <dbReference type="SAM" id="Phobius"/>
    </source>
</evidence>
<dbReference type="AlphaFoldDB" id="A0A915YXJ9"/>